<comment type="caution">
    <text evidence="2">The sequence shown here is derived from an EMBL/GenBank/DDBJ whole genome shotgun (WGS) entry which is preliminary data.</text>
</comment>
<evidence type="ECO:0000256" key="1">
    <source>
        <dbReference type="SAM" id="Phobius"/>
    </source>
</evidence>
<accession>A0ABR3BK13</accession>
<organism evidence="2 3">
    <name type="scientific">Phycomyces blakesleeanus</name>
    <dbReference type="NCBI Taxonomy" id="4837"/>
    <lineage>
        <taxon>Eukaryota</taxon>
        <taxon>Fungi</taxon>
        <taxon>Fungi incertae sedis</taxon>
        <taxon>Mucoromycota</taxon>
        <taxon>Mucoromycotina</taxon>
        <taxon>Mucoromycetes</taxon>
        <taxon>Mucorales</taxon>
        <taxon>Phycomycetaceae</taxon>
        <taxon>Phycomyces</taxon>
    </lineage>
</organism>
<dbReference type="Proteomes" id="UP001448207">
    <property type="component" value="Unassembled WGS sequence"/>
</dbReference>
<protein>
    <submittedName>
        <fullName evidence="2">Uncharacterized protein</fullName>
    </submittedName>
</protein>
<keyword evidence="1" id="KW-0472">Membrane</keyword>
<proteinExistence type="predicted"/>
<keyword evidence="1" id="KW-0812">Transmembrane</keyword>
<name>A0ABR3BK13_PHYBL</name>
<dbReference type="EMBL" id="JBCLYO010000001">
    <property type="protein sequence ID" value="KAL0098257.1"/>
    <property type="molecule type" value="Genomic_DNA"/>
</dbReference>
<sequence>MPTFMVLRKKCEIPKVRVRLYVATSKVRHFLFLFLLLLFLNSRAGFRSISINLGMLRTHLYKIPPILFPPFSFFSASLSPACVYLRFL</sequence>
<keyword evidence="3" id="KW-1185">Reference proteome</keyword>
<evidence type="ECO:0000313" key="3">
    <source>
        <dbReference type="Proteomes" id="UP001448207"/>
    </source>
</evidence>
<evidence type="ECO:0000313" key="2">
    <source>
        <dbReference type="EMBL" id="KAL0098257.1"/>
    </source>
</evidence>
<reference evidence="2 3" key="1">
    <citation type="submission" date="2024-04" db="EMBL/GenBank/DDBJ databases">
        <title>Symmetric and asymmetric DNA N6-adenine methylation regulates different biological responses in Mucorales.</title>
        <authorList>
            <consortium name="Lawrence Berkeley National Laboratory"/>
            <person name="Lax C."/>
            <person name="Mondo S.J."/>
            <person name="Osorio-Concepcion M."/>
            <person name="Muszewska A."/>
            <person name="Corrochano-Luque M."/>
            <person name="Gutierrez G."/>
            <person name="Riley R."/>
            <person name="Lipzen A."/>
            <person name="Guo J."/>
            <person name="Hundley H."/>
            <person name="Amirebrahimi M."/>
            <person name="Ng V."/>
            <person name="Lorenzo-Gutierrez D."/>
            <person name="Binder U."/>
            <person name="Yang J."/>
            <person name="Song Y."/>
            <person name="Canovas D."/>
            <person name="Navarro E."/>
            <person name="Freitag M."/>
            <person name="Gabaldon T."/>
            <person name="Grigoriev I.V."/>
            <person name="Corrochano L.M."/>
            <person name="Nicolas F.E."/>
            <person name="Garre V."/>
        </authorList>
    </citation>
    <scope>NUCLEOTIDE SEQUENCE [LARGE SCALE GENOMIC DNA]</scope>
    <source>
        <strain evidence="2 3">L51</strain>
    </source>
</reference>
<feature type="transmembrane region" description="Helical" evidence="1">
    <location>
        <begin position="68"/>
        <end position="87"/>
    </location>
</feature>
<keyword evidence="1" id="KW-1133">Transmembrane helix</keyword>
<gene>
    <name evidence="2" type="ORF">J3Q64DRAFT_1094617</name>
</gene>